<sequence>MTSTNRYNPNHPDADWSGYVRPRESRKHPEITPPAMKAQISSHSTGFVPGDDAVTSEWSKPGRRIINKSSFAGTSTLSLIGGAIPERDPDSLSSCRWESEAQASTRHKKTEIDQLTGTGRSMHVRTKKRATPAFEQMRAYNEEIAQKLRSENPYLYYSNNENCDKAKMPRRKGNSNIDLVGFRAHKGGAVKGLLSDIGKEIAQNIYQNNTHVAPAPYATDGNLPTDPYLSADGQRRKDLLLENFSSVTPGYTGKRTLRNQKLLN</sequence>
<evidence type="ECO:0000256" key="1">
    <source>
        <dbReference type="SAM" id="MobiDB-lite"/>
    </source>
</evidence>
<protein>
    <submittedName>
        <fullName evidence="2">Uncharacterized protein</fullName>
    </submittedName>
</protein>
<organism evidence="2">
    <name type="scientific">Leptocylindrus danicus</name>
    <dbReference type="NCBI Taxonomy" id="163516"/>
    <lineage>
        <taxon>Eukaryota</taxon>
        <taxon>Sar</taxon>
        <taxon>Stramenopiles</taxon>
        <taxon>Ochrophyta</taxon>
        <taxon>Bacillariophyta</taxon>
        <taxon>Coscinodiscophyceae</taxon>
        <taxon>Chaetocerotophycidae</taxon>
        <taxon>Leptocylindrales</taxon>
        <taxon>Leptocylindraceae</taxon>
        <taxon>Leptocylindrus</taxon>
    </lineage>
</organism>
<gene>
    <name evidence="2" type="ORF">LDAN0321_LOCUS14679</name>
</gene>
<accession>A0A7S2L4T3</accession>
<dbReference type="EMBL" id="HBGY01023331">
    <property type="protein sequence ID" value="CAD9594942.1"/>
    <property type="molecule type" value="Transcribed_RNA"/>
</dbReference>
<feature type="region of interest" description="Disordered" evidence="1">
    <location>
        <begin position="1"/>
        <end position="60"/>
    </location>
</feature>
<reference evidence="2" key="1">
    <citation type="submission" date="2021-01" db="EMBL/GenBank/DDBJ databases">
        <authorList>
            <person name="Corre E."/>
            <person name="Pelletier E."/>
            <person name="Niang G."/>
            <person name="Scheremetjew M."/>
            <person name="Finn R."/>
            <person name="Kale V."/>
            <person name="Holt S."/>
            <person name="Cochrane G."/>
            <person name="Meng A."/>
            <person name="Brown T."/>
            <person name="Cohen L."/>
        </authorList>
    </citation>
    <scope>NUCLEOTIDE SEQUENCE</scope>
    <source>
        <strain evidence="2">B650</strain>
    </source>
</reference>
<evidence type="ECO:0000313" key="2">
    <source>
        <dbReference type="EMBL" id="CAD9594942.1"/>
    </source>
</evidence>
<dbReference type="AlphaFoldDB" id="A0A7S2L4T3"/>
<proteinExistence type="predicted"/>
<name>A0A7S2L4T3_9STRA</name>
<feature type="compositionally biased region" description="Basic and acidic residues" evidence="1">
    <location>
        <begin position="21"/>
        <end position="30"/>
    </location>
</feature>